<proteinExistence type="predicted"/>
<protein>
    <recommendedName>
        <fullName evidence="3">Nephrocystin 3-like N-terminal domain-containing protein</fullName>
    </recommendedName>
</protein>
<dbReference type="Pfam" id="PF12796">
    <property type="entry name" value="Ank_2"/>
    <property type="match status" value="1"/>
</dbReference>
<dbReference type="SMART" id="SM00248">
    <property type="entry name" value="ANK"/>
    <property type="match status" value="7"/>
</dbReference>
<dbReference type="SUPFAM" id="SSF52540">
    <property type="entry name" value="P-loop containing nucleoside triphosphate hydrolases"/>
    <property type="match status" value="1"/>
</dbReference>
<evidence type="ECO:0000256" key="2">
    <source>
        <dbReference type="PROSITE-ProRule" id="PRU00023"/>
    </source>
</evidence>
<evidence type="ECO:0000259" key="3">
    <source>
        <dbReference type="Pfam" id="PF24883"/>
    </source>
</evidence>
<dbReference type="SUPFAM" id="SSF48403">
    <property type="entry name" value="Ankyrin repeat"/>
    <property type="match status" value="1"/>
</dbReference>
<dbReference type="PROSITE" id="PS50297">
    <property type="entry name" value="ANK_REP_REGION"/>
    <property type="match status" value="1"/>
</dbReference>
<dbReference type="Gene3D" id="3.40.50.300">
    <property type="entry name" value="P-loop containing nucleotide triphosphate hydrolases"/>
    <property type="match status" value="1"/>
</dbReference>
<evidence type="ECO:0000313" key="5">
    <source>
        <dbReference type="Proteomes" id="UP001590951"/>
    </source>
</evidence>
<dbReference type="Gene3D" id="1.25.40.20">
    <property type="entry name" value="Ankyrin repeat-containing domain"/>
    <property type="match status" value="2"/>
</dbReference>
<dbReference type="Pfam" id="PF00023">
    <property type="entry name" value="Ank"/>
    <property type="match status" value="2"/>
</dbReference>
<keyword evidence="2" id="KW-0040">ANK repeat</keyword>
<keyword evidence="1" id="KW-0677">Repeat</keyword>
<dbReference type="InterPro" id="IPR036770">
    <property type="entry name" value="Ankyrin_rpt-contain_sf"/>
</dbReference>
<feature type="repeat" description="ANK" evidence="2">
    <location>
        <begin position="792"/>
        <end position="824"/>
    </location>
</feature>
<reference evidence="4 5" key="1">
    <citation type="submission" date="2024-09" db="EMBL/GenBank/DDBJ databases">
        <title>Rethinking Asexuality: The Enigmatic Case of Functional Sexual Genes in Lepraria (Stereocaulaceae).</title>
        <authorList>
            <person name="Doellman M."/>
            <person name="Sun Y."/>
            <person name="Barcenas-Pena A."/>
            <person name="Lumbsch H.T."/>
            <person name="Grewe F."/>
        </authorList>
    </citation>
    <scope>NUCLEOTIDE SEQUENCE [LARGE SCALE GENOMIC DNA]</scope>
    <source>
        <strain evidence="4 5">Grewe 0041</strain>
    </source>
</reference>
<evidence type="ECO:0000313" key="4">
    <source>
        <dbReference type="EMBL" id="KAL2051853.1"/>
    </source>
</evidence>
<feature type="domain" description="Nephrocystin 3-like N-terminal" evidence="3">
    <location>
        <begin position="202"/>
        <end position="381"/>
    </location>
</feature>
<dbReference type="PANTHER" id="PTHR10039:SF16">
    <property type="entry name" value="GPI INOSITOL-DEACYLASE"/>
    <property type="match status" value="1"/>
</dbReference>
<dbReference type="EMBL" id="JBHFEH010000031">
    <property type="protein sequence ID" value="KAL2051853.1"/>
    <property type="molecule type" value="Genomic_DNA"/>
</dbReference>
<keyword evidence="5" id="KW-1185">Reference proteome</keyword>
<name>A0ABR4B1S1_9LECA</name>
<dbReference type="Pfam" id="PF24883">
    <property type="entry name" value="NPHP3_N"/>
    <property type="match status" value="1"/>
</dbReference>
<organism evidence="4 5">
    <name type="scientific">Lepraria finkii</name>
    <dbReference type="NCBI Taxonomy" id="1340010"/>
    <lineage>
        <taxon>Eukaryota</taxon>
        <taxon>Fungi</taxon>
        <taxon>Dikarya</taxon>
        <taxon>Ascomycota</taxon>
        <taxon>Pezizomycotina</taxon>
        <taxon>Lecanoromycetes</taxon>
        <taxon>OSLEUM clade</taxon>
        <taxon>Lecanoromycetidae</taxon>
        <taxon>Lecanorales</taxon>
        <taxon>Lecanorineae</taxon>
        <taxon>Stereocaulaceae</taxon>
        <taxon>Lepraria</taxon>
    </lineage>
</organism>
<gene>
    <name evidence="4" type="ORF">ABVK25_007768</name>
</gene>
<feature type="repeat" description="ANK" evidence="2">
    <location>
        <begin position="759"/>
        <end position="791"/>
    </location>
</feature>
<comment type="caution">
    <text evidence="4">The sequence shown here is derived from an EMBL/GenBank/DDBJ whole genome shotgun (WGS) entry which is preliminary data.</text>
</comment>
<dbReference type="InterPro" id="IPR056884">
    <property type="entry name" value="NPHP3-like_N"/>
</dbReference>
<dbReference type="PROSITE" id="PS50088">
    <property type="entry name" value="ANK_REPEAT"/>
    <property type="match status" value="3"/>
</dbReference>
<accession>A0ABR4B1S1</accession>
<sequence length="983" mass="109701">MDPLSAIGAFIAVLQISGTVISHCYDYRKSVRSAPRDLARVLDEVSDLRNVMERLIRLVDDDVASGGGYLPAVEQMTRKNGPLERCQADLEIIKARLESPLSEWKAFGKHLTWPLQEKDVLKSLETIRRTRSIIESALTIDNSASIIAIRESTRDLHDRVLDFQRSIVLTLDTQVHVILDWLGATDQSPRFQTALEKRHNKTGSWLLARDAYRLWRSTTGSFWVHGIPGCGKTILCSTIIEDTIRIRDGIDNAAVAYYYFDFGNKPQGTMEAMLRSLLSQLLVQAKDIPNGLGSLAQRHFSTTRYGKSPGEALTTGPKPAGVSHPSISELVDAFQGAIEEFNDTYLVIDAPDECVELDRILDFLETIVSWKSDSLHLLVTSQSKREIEEVLSPIVTFQLLIKSTFISEDIVSFIQSTLEGDRKLRKWSQEIKDEIRTMLFKGSQGMFQWVAFQLQALRECLTLRDVKKTLNTLPKTLNATYTRVLENMNGNYYKHAMMMLKLLALSRHPIQVQEASEFIAFDFDARDGLRFDNELRLPEVEHILAICSGLVSTNTIILTHEDGSVKEKIRELHLAHFSVKEFLLSYYPAPSPRTIFGLTALEDWNSLFAQCCLVYLNQLTSQLSHTALLDFPAARYAAQNWIFFAQSSPSEYRSAIEELAFQLLHSSAVVYRNLICLYDHDMPWKGVDLSRREFPDPIYYASVAGLEGLINSFLQAEENPNAPGGLFGSSMEAAIHYEHTAIARLLISVGADPNASQGYYESPLMAAIVKDRGDIVKLLLENGAKPNSKRFSSKSALLEACGRGQSSTVRLLLEAGANPDAYSEKAGGNPVETATRNNHPEVVSLLLPKSRTQTILGGLRVVKEHNATEMMKIYSDFVPDSVLYYAADMGRQDLVTDLLNCGASNASTINRGYTEENVQASALVSAAANGHGGIVRQLIKSGANVNSGTKIFGGFEFAWEELQKQDTSTSPKFFWRTKQIQVL</sequence>
<dbReference type="PANTHER" id="PTHR10039">
    <property type="entry name" value="AMELOGENIN"/>
    <property type="match status" value="1"/>
</dbReference>
<dbReference type="InterPro" id="IPR002110">
    <property type="entry name" value="Ankyrin_rpt"/>
</dbReference>
<dbReference type="InterPro" id="IPR027417">
    <property type="entry name" value="P-loop_NTPase"/>
</dbReference>
<feature type="repeat" description="ANK" evidence="2">
    <location>
        <begin position="918"/>
        <end position="950"/>
    </location>
</feature>
<evidence type="ECO:0000256" key="1">
    <source>
        <dbReference type="ARBA" id="ARBA00022737"/>
    </source>
</evidence>
<dbReference type="Proteomes" id="UP001590951">
    <property type="component" value="Unassembled WGS sequence"/>
</dbReference>